<reference evidence="6" key="1">
    <citation type="journal article" date="2019" name="Int. J. Syst. Evol. Microbiol.">
        <title>The Global Catalogue of Microorganisms (GCM) 10K type strain sequencing project: providing services to taxonomists for standard genome sequencing and annotation.</title>
        <authorList>
            <consortium name="The Broad Institute Genomics Platform"/>
            <consortium name="The Broad Institute Genome Sequencing Center for Infectious Disease"/>
            <person name="Wu L."/>
            <person name="Ma J."/>
        </authorList>
    </citation>
    <scope>NUCLEOTIDE SEQUENCE [LARGE SCALE GENOMIC DNA]</scope>
    <source>
        <strain evidence="6">JCM 1407</strain>
    </source>
</reference>
<dbReference type="PRINTS" id="PR00598">
    <property type="entry name" value="HTHMARR"/>
</dbReference>
<evidence type="ECO:0000259" key="4">
    <source>
        <dbReference type="PROSITE" id="PS50995"/>
    </source>
</evidence>
<dbReference type="Proteomes" id="UP001501510">
    <property type="component" value="Unassembled WGS sequence"/>
</dbReference>
<dbReference type="InterPro" id="IPR036388">
    <property type="entry name" value="WH-like_DNA-bd_sf"/>
</dbReference>
<name>A0ABP3UVN8_9CLOT</name>
<keyword evidence="6" id="KW-1185">Reference proteome</keyword>
<evidence type="ECO:0000256" key="3">
    <source>
        <dbReference type="ARBA" id="ARBA00023163"/>
    </source>
</evidence>
<dbReference type="RefSeq" id="WP_343761850.1">
    <property type="nucleotide sequence ID" value="NZ_BAAACG010000010.1"/>
</dbReference>
<dbReference type="InterPro" id="IPR036390">
    <property type="entry name" value="WH_DNA-bd_sf"/>
</dbReference>
<keyword evidence="3" id="KW-0804">Transcription</keyword>
<dbReference type="InterPro" id="IPR000835">
    <property type="entry name" value="HTH_MarR-typ"/>
</dbReference>
<dbReference type="InterPro" id="IPR023187">
    <property type="entry name" value="Tscrpt_reg_MarR-type_CS"/>
</dbReference>
<accession>A0ABP3UVN8</accession>
<evidence type="ECO:0000313" key="6">
    <source>
        <dbReference type="Proteomes" id="UP001501510"/>
    </source>
</evidence>
<keyword evidence="1" id="KW-0805">Transcription regulation</keyword>
<sequence length="150" mass="17218">MKPNKFGLLIRGITANVNLFIGSKIEKYGIKQGQFEYFLLIYNTPGINQLELARLKNVGKASATKALKILENDGFVKREIDKKDRRNTLCYITKKGEKIVDDLMDVKTKAEKKLFKGFKNEDIKVFYKYLMLLNENSKNLAADSDEESLD</sequence>
<comment type="caution">
    <text evidence="5">The sequence shown here is derived from an EMBL/GenBank/DDBJ whole genome shotgun (WGS) entry which is preliminary data.</text>
</comment>
<dbReference type="PANTHER" id="PTHR42756:SF1">
    <property type="entry name" value="TRANSCRIPTIONAL REPRESSOR OF EMRAB OPERON"/>
    <property type="match status" value="1"/>
</dbReference>
<dbReference type="Pfam" id="PF01047">
    <property type="entry name" value="MarR"/>
    <property type="match status" value="1"/>
</dbReference>
<proteinExistence type="predicted"/>
<evidence type="ECO:0000256" key="2">
    <source>
        <dbReference type="ARBA" id="ARBA00023125"/>
    </source>
</evidence>
<dbReference type="Gene3D" id="1.10.10.10">
    <property type="entry name" value="Winged helix-like DNA-binding domain superfamily/Winged helix DNA-binding domain"/>
    <property type="match status" value="1"/>
</dbReference>
<dbReference type="PANTHER" id="PTHR42756">
    <property type="entry name" value="TRANSCRIPTIONAL REGULATOR, MARR"/>
    <property type="match status" value="1"/>
</dbReference>
<protein>
    <submittedName>
        <fullName evidence="5">MarR family transcriptional regulator</fullName>
    </submittedName>
</protein>
<dbReference type="PROSITE" id="PS50995">
    <property type="entry name" value="HTH_MARR_2"/>
    <property type="match status" value="1"/>
</dbReference>
<feature type="domain" description="HTH marR-type" evidence="4">
    <location>
        <begin position="1"/>
        <end position="135"/>
    </location>
</feature>
<evidence type="ECO:0000313" key="5">
    <source>
        <dbReference type="EMBL" id="GAA0741941.1"/>
    </source>
</evidence>
<dbReference type="EMBL" id="BAAACG010000010">
    <property type="protein sequence ID" value="GAA0741941.1"/>
    <property type="molecule type" value="Genomic_DNA"/>
</dbReference>
<gene>
    <name evidence="5" type="ORF">GCM10008906_23830</name>
</gene>
<dbReference type="PROSITE" id="PS01117">
    <property type="entry name" value="HTH_MARR_1"/>
    <property type="match status" value="1"/>
</dbReference>
<evidence type="ECO:0000256" key="1">
    <source>
        <dbReference type="ARBA" id="ARBA00023015"/>
    </source>
</evidence>
<dbReference type="SUPFAM" id="SSF46785">
    <property type="entry name" value="Winged helix' DNA-binding domain"/>
    <property type="match status" value="1"/>
</dbReference>
<organism evidence="5 6">
    <name type="scientific">Clostridium oceanicum</name>
    <dbReference type="NCBI Taxonomy" id="1543"/>
    <lineage>
        <taxon>Bacteria</taxon>
        <taxon>Bacillati</taxon>
        <taxon>Bacillota</taxon>
        <taxon>Clostridia</taxon>
        <taxon>Eubacteriales</taxon>
        <taxon>Clostridiaceae</taxon>
        <taxon>Clostridium</taxon>
    </lineage>
</organism>
<dbReference type="SMART" id="SM00347">
    <property type="entry name" value="HTH_MARR"/>
    <property type="match status" value="1"/>
</dbReference>
<keyword evidence="2" id="KW-0238">DNA-binding</keyword>